<name>A0ABD3RJ00_9LAMI</name>
<feature type="transmembrane region" description="Helical" evidence="1">
    <location>
        <begin position="148"/>
        <end position="170"/>
    </location>
</feature>
<accession>A0ABD3RJ00</accession>
<dbReference type="SUPFAM" id="SSF50249">
    <property type="entry name" value="Nucleic acid-binding proteins"/>
    <property type="match status" value="2"/>
</dbReference>
<organism evidence="2 3">
    <name type="scientific">Penstemon smallii</name>
    <dbReference type="NCBI Taxonomy" id="265156"/>
    <lineage>
        <taxon>Eukaryota</taxon>
        <taxon>Viridiplantae</taxon>
        <taxon>Streptophyta</taxon>
        <taxon>Embryophyta</taxon>
        <taxon>Tracheophyta</taxon>
        <taxon>Spermatophyta</taxon>
        <taxon>Magnoliopsida</taxon>
        <taxon>eudicotyledons</taxon>
        <taxon>Gunneridae</taxon>
        <taxon>Pentapetalae</taxon>
        <taxon>asterids</taxon>
        <taxon>lamiids</taxon>
        <taxon>Lamiales</taxon>
        <taxon>Plantaginaceae</taxon>
        <taxon>Cheloneae</taxon>
        <taxon>Penstemon</taxon>
    </lineage>
</organism>
<proteinExistence type="predicted"/>
<sequence>MDLVYIQNIRQDLRNWKVKVIVYDKTQPRLSPSSPNPYQRIILMDETKVVSTIYGKDIKKIGDKLQLYKTYIISNAVVNLQDTKYNIFGYPYQWTLKSFTKTRYHRERIIHPFILKFRFASLQKKGQHHVNIRGEQMLKKDTFYTFTFLYFKLSLLILVFLIHILISLIIKYTMKKIVRLTLWNNIAMSEGLLIDNFIELLPVIRATGLAISAFEGGSLGSTSSTVVTLNPQIPEGVNLYLWRSRYFLDILNSTMNHRISHAPTNTRRYERLHVVTLEREPNNGFADTLVQMDETKITVSNIYEVILNYISKTLHYVNVFYTT</sequence>
<evidence type="ECO:0000256" key="1">
    <source>
        <dbReference type="SAM" id="Phobius"/>
    </source>
</evidence>
<reference evidence="2 3" key="1">
    <citation type="submission" date="2024-12" db="EMBL/GenBank/DDBJ databases">
        <title>The unique morphological basis and parallel evolutionary history of personate flowers in Penstemon.</title>
        <authorList>
            <person name="Depatie T.H."/>
            <person name="Wessinger C.A."/>
        </authorList>
    </citation>
    <scope>NUCLEOTIDE SEQUENCE [LARGE SCALE GENOMIC DNA]</scope>
    <source>
        <strain evidence="2">WTNN_2</strain>
        <tissue evidence="2">Leaf</tissue>
    </source>
</reference>
<evidence type="ECO:0000313" key="2">
    <source>
        <dbReference type="EMBL" id="KAL3812979.1"/>
    </source>
</evidence>
<dbReference type="Gene3D" id="2.40.50.140">
    <property type="entry name" value="Nucleic acid-binding proteins"/>
    <property type="match status" value="2"/>
</dbReference>
<keyword evidence="1" id="KW-0472">Membrane</keyword>
<dbReference type="InterPro" id="IPR012340">
    <property type="entry name" value="NA-bd_OB-fold"/>
</dbReference>
<keyword evidence="1" id="KW-0812">Transmembrane</keyword>
<dbReference type="AlphaFoldDB" id="A0ABD3RJ00"/>
<protein>
    <submittedName>
        <fullName evidence="2">Uncharacterized protein</fullName>
    </submittedName>
</protein>
<keyword evidence="1" id="KW-1133">Transmembrane helix</keyword>
<gene>
    <name evidence="2" type="ORF">ACJIZ3_014247</name>
</gene>
<comment type="caution">
    <text evidence="2">The sequence shown here is derived from an EMBL/GenBank/DDBJ whole genome shotgun (WGS) entry which is preliminary data.</text>
</comment>
<evidence type="ECO:0000313" key="3">
    <source>
        <dbReference type="Proteomes" id="UP001634393"/>
    </source>
</evidence>
<keyword evidence="3" id="KW-1185">Reference proteome</keyword>
<dbReference type="Proteomes" id="UP001634393">
    <property type="component" value="Unassembled WGS sequence"/>
</dbReference>
<dbReference type="EMBL" id="JBJXBP010000008">
    <property type="protein sequence ID" value="KAL3812979.1"/>
    <property type="molecule type" value="Genomic_DNA"/>
</dbReference>